<protein>
    <submittedName>
        <fullName evidence="1">Uncharacterized protein</fullName>
    </submittedName>
</protein>
<gene>
    <name evidence="1" type="ORF">PUN28_017994</name>
</gene>
<accession>A0AAW2EGD0</accession>
<sequence length="68" mass="8199">MPILKIFNVMGVKVEHHAEIYATLRNRHRITRAEQRLAEFERIHRREEKLTLNSFYEQEEGYLYGPGI</sequence>
<organism evidence="1 2">
    <name type="scientific">Cardiocondyla obscurior</name>
    <dbReference type="NCBI Taxonomy" id="286306"/>
    <lineage>
        <taxon>Eukaryota</taxon>
        <taxon>Metazoa</taxon>
        <taxon>Ecdysozoa</taxon>
        <taxon>Arthropoda</taxon>
        <taxon>Hexapoda</taxon>
        <taxon>Insecta</taxon>
        <taxon>Pterygota</taxon>
        <taxon>Neoptera</taxon>
        <taxon>Endopterygota</taxon>
        <taxon>Hymenoptera</taxon>
        <taxon>Apocrita</taxon>
        <taxon>Aculeata</taxon>
        <taxon>Formicoidea</taxon>
        <taxon>Formicidae</taxon>
        <taxon>Myrmicinae</taxon>
        <taxon>Cardiocondyla</taxon>
    </lineage>
</organism>
<reference evidence="1 2" key="1">
    <citation type="submission" date="2023-03" db="EMBL/GenBank/DDBJ databases">
        <title>High recombination rates correlate with genetic variation in Cardiocondyla obscurior ants.</title>
        <authorList>
            <person name="Errbii M."/>
        </authorList>
    </citation>
    <scope>NUCLEOTIDE SEQUENCE [LARGE SCALE GENOMIC DNA]</scope>
    <source>
        <strain evidence="1">Alpha-2009</strain>
        <tissue evidence="1">Whole body</tissue>
    </source>
</reference>
<proteinExistence type="predicted"/>
<comment type="caution">
    <text evidence="1">The sequence shown here is derived from an EMBL/GenBank/DDBJ whole genome shotgun (WGS) entry which is preliminary data.</text>
</comment>
<dbReference type="EMBL" id="JADYXP020000022">
    <property type="protein sequence ID" value="KAL0102423.1"/>
    <property type="molecule type" value="Genomic_DNA"/>
</dbReference>
<name>A0AAW2EGD0_9HYME</name>
<dbReference type="Proteomes" id="UP001430953">
    <property type="component" value="Unassembled WGS sequence"/>
</dbReference>
<evidence type="ECO:0000313" key="1">
    <source>
        <dbReference type="EMBL" id="KAL0102423.1"/>
    </source>
</evidence>
<dbReference type="AlphaFoldDB" id="A0AAW2EGD0"/>
<keyword evidence="2" id="KW-1185">Reference proteome</keyword>
<evidence type="ECO:0000313" key="2">
    <source>
        <dbReference type="Proteomes" id="UP001430953"/>
    </source>
</evidence>